<evidence type="ECO:0000256" key="9">
    <source>
        <dbReference type="PROSITE-ProRule" id="PRU00508"/>
    </source>
</evidence>
<dbReference type="RefSeq" id="XP_005775982.1">
    <property type="nucleotide sequence ID" value="XM_005775925.1"/>
</dbReference>
<dbReference type="PROSITE" id="PS51157">
    <property type="entry name" value="ZF_UBR"/>
    <property type="match status" value="1"/>
</dbReference>
<dbReference type="GO" id="GO:0016567">
    <property type="term" value="P:protein ubiquitination"/>
    <property type="evidence" value="ECO:0007669"/>
    <property type="project" value="UniProtKB-UniRule"/>
</dbReference>
<dbReference type="InterPro" id="IPR039164">
    <property type="entry name" value="UBR1-like"/>
</dbReference>
<evidence type="ECO:0000256" key="2">
    <source>
        <dbReference type="ARBA" id="ARBA00004906"/>
    </source>
</evidence>
<reference evidence="13" key="1">
    <citation type="journal article" date="2013" name="Nature">
        <title>Pan genome of the phytoplankton Emiliania underpins its global distribution.</title>
        <authorList>
            <person name="Read B.A."/>
            <person name="Kegel J."/>
            <person name="Klute M.J."/>
            <person name="Kuo A."/>
            <person name="Lefebvre S.C."/>
            <person name="Maumus F."/>
            <person name="Mayer C."/>
            <person name="Miller J."/>
            <person name="Monier A."/>
            <person name="Salamov A."/>
            <person name="Young J."/>
            <person name="Aguilar M."/>
            <person name="Claverie J.M."/>
            <person name="Frickenhaus S."/>
            <person name="Gonzalez K."/>
            <person name="Herman E.K."/>
            <person name="Lin Y.C."/>
            <person name="Napier J."/>
            <person name="Ogata H."/>
            <person name="Sarno A.F."/>
            <person name="Shmutz J."/>
            <person name="Schroeder D."/>
            <person name="de Vargas C."/>
            <person name="Verret F."/>
            <person name="von Dassow P."/>
            <person name="Valentin K."/>
            <person name="Van de Peer Y."/>
            <person name="Wheeler G."/>
            <person name="Dacks J.B."/>
            <person name="Delwiche C.F."/>
            <person name="Dyhrman S.T."/>
            <person name="Glockner G."/>
            <person name="John U."/>
            <person name="Richards T."/>
            <person name="Worden A.Z."/>
            <person name="Zhang X."/>
            <person name="Grigoriev I.V."/>
            <person name="Allen A.E."/>
            <person name="Bidle K."/>
            <person name="Borodovsky M."/>
            <person name="Bowler C."/>
            <person name="Brownlee C."/>
            <person name="Cock J.M."/>
            <person name="Elias M."/>
            <person name="Gladyshev V.N."/>
            <person name="Groth M."/>
            <person name="Guda C."/>
            <person name="Hadaegh A."/>
            <person name="Iglesias-Rodriguez M.D."/>
            <person name="Jenkins J."/>
            <person name="Jones B.M."/>
            <person name="Lawson T."/>
            <person name="Leese F."/>
            <person name="Lindquist E."/>
            <person name="Lobanov A."/>
            <person name="Lomsadze A."/>
            <person name="Malik S.B."/>
            <person name="Marsh M.E."/>
            <person name="Mackinder L."/>
            <person name="Mock T."/>
            <person name="Mueller-Roeber B."/>
            <person name="Pagarete A."/>
            <person name="Parker M."/>
            <person name="Probert I."/>
            <person name="Quesneville H."/>
            <person name="Raines C."/>
            <person name="Rensing S.A."/>
            <person name="Riano-Pachon D.M."/>
            <person name="Richier S."/>
            <person name="Rokitta S."/>
            <person name="Shiraiwa Y."/>
            <person name="Soanes D.M."/>
            <person name="van der Giezen M."/>
            <person name="Wahlund T.M."/>
            <person name="Williams B."/>
            <person name="Wilson W."/>
            <person name="Wolfe G."/>
            <person name="Wurch L.L."/>
        </authorList>
    </citation>
    <scope>NUCLEOTIDE SEQUENCE</scope>
</reference>
<dbReference type="GO" id="GO:0008270">
    <property type="term" value="F:zinc ion binding"/>
    <property type="evidence" value="ECO:0007669"/>
    <property type="project" value="UniProtKB-UniRule"/>
</dbReference>
<dbReference type="UniPathway" id="UPA00143"/>
<dbReference type="PANTHER" id="PTHR21497">
    <property type="entry name" value="UBIQUITIN LIGASE E3 ALPHA-RELATED"/>
    <property type="match status" value="1"/>
</dbReference>
<keyword evidence="7 10" id="KW-0862">Zinc</keyword>
<comment type="similarity">
    <text evidence="8 10">Belongs to the E3 ubiquitin-protein ligase UBR1-like family.</text>
</comment>
<proteinExistence type="inferred from homology"/>
<dbReference type="EC" id="2.3.2.27" evidence="10"/>
<dbReference type="GeneID" id="17269105"/>
<dbReference type="GO" id="GO:0061630">
    <property type="term" value="F:ubiquitin protein ligase activity"/>
    <property type="evidence" value="ECO:0007669"/>
    <property type="project" value="UniProtKB-UniRule"/>
</dbReference>
<accession>A0A0D3JJ68</accession>
<dbReference type="GO" id="GO:0005737">
    <property type="term" value="C:cytoplasm"/>
    <property type="evidence" value="ECO:0007669"/>
    <property type="project" value="TreeGrafter"/>
</dbReference>
<protein>
    <recommendedName>
        <fullName evidence="10">E3 ubiquitin-protein ligase</fullName>
        <ecNumber evidence="10">2.3.2.27</ecNumber>
    </recommendedName>
</protein>
<dbReference type="Proteomes" id="UP000013827">
    <property type="component" value="Unassembled WGS sequence"/>
</dbReference>
<dbReference type="Pfam" id="PF02207">
    <property type="entry name" value="zf-UBR"/>
    <property type="match status" value="1"/>
</dbReference>
<dbReference type="GO" id="GO:0000151">
    <property type="term" value="C:ubiquitin ligase complex"/>
    <property type="evidence" value="ECO:0007669"/>
    <property type="project" value="TreeGrafter"/>
</dbReference>
<name>A0A0D3JJ68_EMIH1</name>
<keyword evidence="5 10" id="KW-0863">Zinc-finger</keyword>
<reference evidence="12" key="2">
    <citation type="submission" date="2024-10" db="UniProtKB">
        <authorList>
            <consortium name="EnsemblProtists"/>
        </authorList>
    </citation>
    <scope>IDENTIFICATION</scope>
</reference>
<keyword evidence="13" id="KW-1185">Reference proteome</keyword>
<evidence type="ECO:0000256" key="3">
    <source>
        <dbReference type="ARBA" id="ARBA00022679"/>
    </source>
</evidence>
<dbReference type="CDD" id="cd19673">
    <property type="entry name" value="UBR-box_UBR3"/>
    <property type="match status" value="1"/>
</dbReference>
<dbReference type="PaxDb" id="2903-EOD23553"/>
<evidence type="ECO:0000256" key="5">
    <source>
        <dbReference type="ARBA" id="ARBA00022771"/>
    </source>
</evidence>
<dbReference type="PANTHER" id="PTHR21497:SF24">
    <property type="entry name" value="E3 UBIQUITIN-PROTEIN LIGASE UBR1"/>
    <property type="match status" value="1"/>
</dbReference>
<organism evidence="12 13">
    <name type="scientific">Emiliania huxleyi (strain CCMP1516)</name>
    <dbReference type="NCBI Taxonomy" id="280463"/>
    <lineage>
        <taxon>Eukaryota</taxon>
        <taxon>Haptista</taxon>
        <taxon>Haptophyta</taxon>
        <taxon>Prymnesiophyceae</taxon>
        <taxon>Isochrysidales</taxon>
        <taxon>Noelaerhabdaceae</taxon>
        <taxon>Emiliania</taxon>
    </lineage>
</organism>
<evidence type="ECO:0000256" key="4">
    <source>
        <dbReference type="ARBA" id="ARBA00022723"/>
    </source>
</evidence>
<evidence type="ECO:0000256" key="8">
    <source>
        <dbReference type="ARBA" id="ARBA00046341"/>
    </source>
</evidence>
<dbReference type="AlphaFoldDB" id="A0A0D3JJ68"/>
<feature type="domain" description="UBR-type" evidence="11">
    <location>
        <begin position="80"/>
        <end position="150"/>
    </location>
</feature>
<evidence type="ECO:0000256" key="6">
    <source>
        <dbReference type="ARBA" id="ARBA00022786"/>
    </source>
</evidence>
<dbReference type="GO" id="GO:0071596">
    <property type="term" value="P:ubiquitin-dependent protein catabolic process via the N-end rule pathway"/>
    <property type="evidence" value="ECO:0007669"/>
    <property type="project" value="UniProtKB-UniRule"/>
</dbReference>
<comment type="catalytic activity">
    <reaction evidence="1 10">
        <text>S-ubiquitinyl-[E2 ubiquitin-conjugating enzyme]-L-cysteine + [acceptor protein]-L-lysine = [E2 ubiquitin-conjugating enzyme]-L-cysteine + N(6)-ubiquitinyl-[acceptor protein]-L-lysine.</text>
        <dbReference type="EC" id="2.3.2.27"/>
    </reaction>
</comment>
<sequence length="224" mass="23546">MNDLGKTLFYRYVCKCRVNDDSSDARFERALSARSELAPDEAVALARLSLEELSIDRALERCSQLICGRPAPPKTAAPSSVCGLVWKTGDIVYHCRTCGMDPSCAICHDCFLNSDHTGHDFWMFSSGGGCCDCGDVEAWKPSGFCTRHGQAGGGCGGCGASSDRAADRALPGSAEMAAADAAMRWLLGVFTVGGGGPEERGGGSAEQQADLALRVLRVSAAVLL</sequence>
<dbReference type="FunFam" id="2.10.110.30:FF:000002">
    <property type="entry name" value="Putative e3 ubiquitin-protein ligase ubr3"/>
    <property type="match status" value="1"/>
</dbReference>
<dbReference type="EnsemblProtists" id="EOD23553">
    <property type="protein sequence ID" value="EOD23553"/>
    <property type="gene ID" value="EMIHUDRAFT_239450"/>
</dbReference>
<evidence type="ECO:0000313" key="13">
    <source>
        <dbReference type="Proteomes" id="UP000013827"/>
    </source>
</evidence>
<dbReference type="KEGG" id="ehx:EMIHUDRAFT_239450"/>
<dbReference type="SMART" id="SM00396">
    <property type="entry name" value="ZnF_UBR1"/>
    <property type="match status" value="1"/>
</dbReference>
<dbReference type="HOGENOM" id="CLU_1236983_0_0_1"/>
<dbReference type="InterPro" id="IPR003126">
    <property type="entry name" value="Znf_UBR"/>
</dbReference>
<comment type="function">
    <text evidence="10">Ubiquitin ligase protein which is a component of the N-end rule pathway. Recognizes and binds to proteins bearing specific N-terminal residues that are destabilizing according to the N-end rule, leading to their ubiquitination and subsequent degradation.</text>
</comment>
<feature type="zinc finger region" description="UBR-type" evidence="9">
    <location>
        <begin position="80"/>
        <end position="150"/>
    </location>
</feature>
<evidence type="ECO:0000313" key="12">
    <source>
        <dbReference type="EnsemblProtists" id="EOD23553"/>
    </source>
</evidence>
<evidence type="ECO:0000256" key="10">
    <source>
        <dbReference type="RuleBase" id="RU366018"/>
    </source>
</evidence>
<keyword evidence="3 10" id="KW-0808">Transferase</keyword>
<comment type="pathway">
    <text evidence="2 10">Protein modification; protein ubiquitination.</text>
</comment>
<evidence type="ECO:0000256" key="7">
    <source>
        <dbReference type="ARBA" id="ARBA00022833"/>
    </source>
</evidence>
<keyword evidence="4 10" id="KW-0479">Metal-binding</keyword>
<dbReference type="eggNOG" id="KOG1140">
    <property type="taxonomic scope" value="Eukaryota"/>
</dbReference>
<evidence type="ECO:0000256" key="1">
    <source>
        <dbReference type="ARBA" id="ARBA00000900"/>
    </source>
</evidence>
<evidence type="ECO:0000259" key="11">
    <source>
        <dbReference type="PROSITE" id="PS51157"/>
    </source>
</evidence>
<dbReference type="Gene3D" id="2.10.110.30">
    <property type="match status" value="1"/>
</dbReference>
<keyword evidence="6 10" id="KW-0833">Ubl conjugation pathway</keyword>